<comment type="caution">
    <text evidence="2">The sequence shown here is derived from an EMBL/GenBank/DDBJ whole genome shotgun (WGS) entry which is preliminary data.</text>
</comment>
<evidence type="ECO:0000313" key="2">
    <source>
        <dbReference type="EMBL" id="MFC4728264.1"/>
    </source>
</evidence>
<evidence type="ECO:0000313" key="3">
    <source>
        <dbReference type="Proteomes" id="UP001595892"/>
    </source>
</evidence>
<dbReference type="EMBL" id="JBHSGG010000024">
    <property type="protein sequence ID" value="MFC4728264.1"/>
    <property type="molecule type" value="Genomic_DNA"/>
</dbReference>
<protein>
    <recommendedName>
        <fullName evidence="4">Tetratricopeptide repeat protein</fullName>
    </recommendedName>
</protein>
<accession>A0ABV9NL16</accession>
<keyword evidence="1" id="KW-0472">Membrane</keyword>
<sequence>MEADIAQIKILLWVVIGLLTAFVAGNILCRVVGCGQPREDRFRELWQKGRIDALIAGTRLRLQEHPHDISALYFGAKALAVSGLHDSARAYVQRIMLIEPTLHAACREQLEAIDRMAGGAGSPAGAECGPGEARNG</sequence>
<dbReference type="RefSeq" id="WP_377004292.1">
    <property type="nucleotide sequence ID" value="NZ_JBHSGG010000024.1"/>
</dbReference>
<feature type="transmembrane region" description="Helical" evidence="1">
    <location>
        <begin position="12"/>
        <end position="33"/>
    </location>
</feature>
<keyword evidence="3" id="KW-1185">Reference proteome</keyword>
<gene>
    <name evidence="2" type="ORF">ACFO3Q_08790</name>
</gene>
<organism evidence="2 3">
    <name type="scientific">Coralloluteibacterium thermophilum</name>
    <dbReference type="NCBI Taxonomy" id="2707049"/>
    <lineage>
        <taxon>Bacteria</taxon>
        <taxon>Pseudomonadati</taxon>
        <taxon>Pseudomonadota</taxon>
        <taxon>Gammaproteobacteria</taxon>
        <taxon>Lysobacterales</taxon>
        <taxon>Lysobacteraceae</taxon>
        <taxon>Coralloluteibacterium</taxon>
    </lineage>
</organism>
<name>A0ABV9NL16_9GAMM</name>
<evidence type="ECO:0000256" key="1">
    <source>
        <dbReference type="SAM" id="Phobius"/>
    </source>
</evidence>
<dbReference type="Proteomes" id="UP001595892">
    <property type="component" value="Unassembled WGS sequence"/>
</dbReference>
<keyword evidence="1" id="KW-0812">Transmembrane</keyword>
<keyword evidence="1" id="KW-1133">Transmembrane helix</keyword>
<evidence type="ECO:0008006" key="4">
    <source>
        <dbReference type="Google" id="ProtNLM"/>
    </source>
</evidence>
<proteinExistence type="predicted"/>
<reference evidence="3" key="1">
    <citation type="journal article" date="2019" name="Int. J. Syst. Evol. Microbiol.">
        <title>The Global Catalogue of Microorganisms (GCM) 10K type strain sequencing project: providing services to taxonomists for standard genome sequencing and annotation.</title>
        <authorList>
            <consortium name="The Broad Institute Genomics Platform"/>
            <consortium name="The Broad Institute Genome Sequencing Center for Infectious Disease"/>
            <person name="Wu L."/>
            <person name="Ma J."/>
        </authorList>
    </citation>
    <scope>NUCLEOTIDE SEQUENCE [LARGE SCALE GENOMIC DNA]</scope>
    <source>
        <strain evidence="3">CGMCC 1.13574</strain>
    </source>
</reference>